<proteinExistence type="predicted"/>
<sequence length="240" mass="27156">MEIVSPNSNSTSNFFIPTKDSSNDSINGCNFKTVIEPSPNIENFKDNIVPKFANGFFKPDMFMGPNLEKKKRGRPRKIDPNLSFSDSSSNISSIPPSPQSYNKEIYPQNGSNIDFNNIISAPGSQYSPYTNTTSETIDDLTLPSDETYEQMFKMINSACQEARSFYKESRGLKDFPDIPSTSKEVNRSRRKSMSNHQMTSPNGKMDQRRKSESLSKNLQSPQGIEDFGFKLRVTIRLRKS</sequence>
<dbReference type="AlphaFoldDB" id="A0A914BXS8"/>
<dbReference type="Proteomes" id="UP000887540">
    <property type="component" value="Unplaced"/>
</dbReference>
<evidence type="ECO:0000313" key="2">
    <source>
        <dbReference type="Proteomes" id="UP000887540"/>
    </source>
</evidence>
<evidence type="ECO:0000313" key="3">
    <source>
        <dbReference type="WBParaSite" id="ACRNAN_Path_1225.g4778.t1"/>
    </source>
</evidence>
<protein>
    <submittedName>
        <fullName evidence="3">Uncharacterized protein</fullName>
    </submittedName>
</protein>
<reference evidence="3" key="1">
    <citation type="submission" date="2022-11" db="UniProtKB">
        <authorList>
            <consortium name="WormBaseParasite"/>
        </authorList>
    </citation>
    <scope>IDENTIFICATION</scope>
</reference>
<dbReference type="WBParaSite" id="ACRNAN_Path_1225.g4778.t1">
    <property type="protein sequence ID" value="ACRNAN_Path_1225.g4778.t1"/>
    <property type="gene ID" value="ACRNAN_Path_1225.g4778"/>
</dbReference>
<name>A0A914BXS8_9BILA</name>
<feature type="region of interest" description="Disordered" evidence="1">
    <location>
        <begin position="64"/>
        <end position="99"/>
    </location>
</feature>
<accession>A0A914BXS8</accession>
<keyword evidence="2" id="KW-1185">Reference proteome</keyword>
<feature type="compositionally biased region" description="Low complexity" evidence="1">
    <location>
        <begin position="80"/>
        <end position="94"/>
    </location>
</feature>
<evidence type="ECO:0000256" key="1">
    <source>
        <dbReference type="SAM" id="MobiDB-lite"/>
    </source>
</evidence>
<feature type="region of interest" description="Disordered" evidence="1">
    <location>
        <begin position="171"/>
        <end position="221"/>
    </location>
</feature>
<organism evidence="2 3">
    <name type="scientific">Acrobeloides nanus</name>
    <dbReference type="NCBI Taxonomy" id="290746"/>
    <lineage>
        <taxon>Eukaryota</taxon>
        <taxon>Metazoa</taxon>
        <taxon>Ecdysozoa</taxon>
        <taxon>Nematoda</taxon>
        <taxon>Chromadorea</taxon>
        <taxon>Rhabditida</taxon>
        <taxon>Tylenchina</taxon>
        <taxon>Cephalobomorpha</taxon>
        <taxon>Cephaloboidea</taxon>
        <taxon>Cephalobidae</taxon>
        <taxon>Acrobeloides</taxon>
    </lineage>
</organism>